<feature type="domain" description="ABM" evidence="1">
    <location>
        <begin position="2"/>
        <end position="91"/>
    </location>
</feature>
<dbReference type="AlphaFoldDB" id="A0A1M6JM39"/>
<dbReference type="RefSeq" id="WP_073271829.1">
    <property type="nucleotide sequence ID" value="NZ_FRAC01000006.1"/>
</dbReference>
<accession>A0A1M6JM39</accession>
<sequence>MIHVVAKNYIKEGKTEEFITVAKQLVKETNEKDSGCIRYELFQDLSNPQVLTIMEEWENKEALDKHMAAKHFKELTAAFAELAEKPGEINLYSKLA</sequence>
<dbReference type="Gene3D" id="3.30.70.100">
    <property type="match status" value="1"/>
</dbReference>
<keyword evidence="2" id="KW-0560">Oxidoreductase</keyword>
<dbReference type="PANTHER" id="PTHR33336">
    <property type="entry name" value="QUINOL MONOOXYGENASE YGIN-RELATED"/>
    <property type="match status" value="1"/>
</dbReference>
<evidence type="ECO:0000313" key="3">
    <source>
        <dbReference type="Proteomes" id="UP000184386"/>
    </source>
</evidence>
<dbReference type="InterPro" id="IPR007138">
    <property type="entry name" value="ABM_dom"/>
</dbReference>
<dbReference type="EMBL" id="FRAC01000006">
    <property type="protein sequence ID" value="SHJ47730.1"/>
    <property type="molecule type" value="Genomic_DNA"/>
</dbReference>
<dbReference type="SUPFAM" id="SSF54909">
    <property type="entry name" value="Dimeric alpha+beta barrel"/>
    <property type="match status" value="1"/>
</dbReference>
<evidence type="ECO:0000313" key="2">
    <source>
        <dbReference type="EMBL" id="SHJ47730.1"/>
    </source>
</evidence>
<gene>
    <name evidence="2" type="ORF">SAMN02745136_00130</name>
</gene>
<dbReference type="InterPro" id="IPR050744">
    <property type="entry name" value="AI-2_Isomerase_LsrG"/>
</dbReference>
<dbReference type="Proteomes" id="UP000184386">
    <property type="component" value="Unassembled WGS sequence"/>
</dbReference>
<dbReference type="PROSITE" id="PS51725">
    <property type="entry name" value="ABM"/>
    <property type="match status" value="1"/>
</dbReference>
<keyword evidence="3" id="KW-1185">Reference proteome</keyword>
<keyword evidence="2" id="KW-0503">Monooxygenase</keyword>
<dbReference type="GO" id="GO:0004497">
    <property type="term" value="F:monooxygenase activity"/>
    <property type="evidence" value="ECO:0007669"/>
    <property type="project" value="UniProtKB-KW"/>
</dbReference>
<dbReference type="Pfam" id="PF03992">
    <property type="entry name" value="ABM"/>
    <property type="match status" value="1"/>
</dbReference>
<protein>
    <submittedName>
        <fullName evidence="2">Quinol monooxygenase YgiN</fullName>
    </submittedName>
</protein>
<reference evidence="2 3" key="1">
    <citation type="submission" date="2016-11" db="EMBL/GenBank/DDBJ databases">
        <authorList>
            <person name="Jaros S."/>
            <person name="Januszkiewicz K."/>
            <person name="Wedrychowicz H."/>
        </authorList>
    </citation>
    <scope>NUCLEOTIDE SEQUENCE [LARGE SCALE GENOMIC DNA]</scope>
    <source>
        <strain evidence="2 3">DSM 15929</strain>
    </source>
</reference>
<organism evidence="2 3">
    <name type="scientific">Anaerocolumna jejuensis DSM 15929</name>
    <dbReference type="NCBI Taxonomy" id="1121322"/>
    <lineage>
        <taxon>Bacteria</taxon>
        <taxon>Bacillati</taxon>
        <taxon>Bacillota</taxon>
        <taxon>Clostridia</taxon>
        <taxon>Lachnospirales</taxon>
        <taxon>Lachnospiraceae</taxon>
        <taxon>Anaerocolumna</taxon>
    </lineage>
</organism>
<dbReference type="STRING" id="1121322.SAMN02745136_00130"/>
<name>A0A1M6JM39_9FIRM</name>
<dbReference type="PANTHER" id="PTHR33336:SF15">
    <property type="entry name" value="ABM DOMAIN-CONTAINING PROTEIN"/>
    <property type="match status" value="1"/>
</dbReference>
<proteinExistence type="predicted"/>
<evidence type="ECO:0000259" key="1">
    <source>
        <dbReference type="PROSITE" id="PS51725"/>
    </source>
</evidence>
<dbReference type="OrthoDB" id="287932at2"/>
<dbReference type="InterPro" id="IPR011008">
    <property type="entry name" value="Dimeric_a/b-barrel"/>
</dbReference>